<accession>A0ABS5UXA5</accession>
<dbReference type="Pfam" id="PF17425">
    <property type="entry name" value="Arylsulfotran_N"/>
    <property type="match status" value="1"/>
</dbReference>
<dbReference type="RefSeq" id="WP_214376157.1">
    <property type="nucleotide sequence ID" value="NZ_JAFEJU010000003.1"/>
</dbReference>
<dbReference type="InterPro" id="IPR035391">
    <property type="entry name" value="Arylsulfotran_N"/>
</dbReference>
<comment type="caution">
    <text evidence="3">The sequence shown here is derived from an EMBL/GenBank/DDBJ whole genome shotgun (WGS) entry which is preliminary data.</text>
</comment>
<name>A0ABS5UXA5_9BIFI</name>
<dbReference type="Proteomes" id="UP000711736">
    <property type="component" value="Unassembled WGS sequence"/>
</dbReference>
<keyword evidence="4" id="KW-1185">Reference proteome</keyword>
<feature type="transmembrane region" description="Helical" evidence="1">
    <location>
        <begin position="12"/>
        <end position="30"/>
    </location>
</feature>
<evidence type="ECO:0000256" key="1">
    <source>
        <dbReference type="SAM" id="Phobius"/>
    </source>
</evidence>
<organism evidence="3 4">
    <name type="scientific">Bifidobacterium colobi</name>
    <dbReference type="NCBI Taxonomy" id="2809026"/>
    <lineage>
        <taxon>Bacteria</taxon>
        <taxon>Bacillati</taxon>
        <taxon>Actinomycetota</taxon>
        <taxon>Actinomycetes</taxon>
        <taxon>Bifidobacteriales</taxon>
        <taxon>Bifidobacteriaceae</taxon>
        <taxon>Bifidobacterium</taxon>
    </lineage>
</organism>
<dbReference type="Gene3D" id="2.60.40.3100">
    <property type="entry name" value="Arylsulphate sulphotransferase monomer, N-terminal domain"/>
    <property type="match status" value="1"/>
</dbReference>
<keyword evidence="1" id="KW-0472">Membrane</keyword>
<dbReference type="InterPro" id="IPR010262">
    <property type="entry name" value="Arylsulfotransferase_bact"/>
</dbReference>
<evidence type="ECO:0000259" key="2">
    <source>
        <dbReference type="Pfam" id="PF17425"/>
    </source>
</evidence>
<dbReference type="Pfam" id="PF05935">
    <property type="entry name" value="Arylsulfotrans"/>
    <property type="match status" value="1"/>
</dbReference>
<feature type="domain" description="Arylsulfotransferase N-terminal" evidence="2">
    <location>
        <begin position="154"/>
        <end position="202"/>
    </location>
</feature>
<reference evidence="3 4" key="1">
    <citation type="journal article" date="2021" name="Environ. Microbiol.">
        <title>Genetic insights into the dark matter of the mammalian gut microbiota through targeted genome reconstruction.</title>
        <authorList>
            <person name="Lugli G.A."/>
            <person name="Alessandri G."/>
            <person name="Milani C."/>
            <person name="Viappiani A."/>
            <person name="Fontana F."/>
            <person name="Tarracchini C."/>
            <person name="Mancabelli L."/>
            <person name="Argentini C."/>
            <person name="Ruiz L."/>
            <person name="Margolles A."/>
            <person name="van Sinderen D."/>
            <person name="Turroni F."/>
            <person name="Ventura M."/>
        </authorList>
    </citation>
    <scope>NUCLEOTIDE SEQUENCE [LARGE SCALE GENOMIC DNA]</scope>
    <source>
        <strain evidence="3 4">LC6</strain>
    </source>
</reference>
<dbReference type="EMBL" id="JAFEJU010000003">
    <property type="protein sequence ID" value="MBT1174928.1"/>
    <property type="molecule type" value="Genomic_DNA"/>
</dbReference>
<sequence length="592" mass="65666">MSSSVRARLFKISAAIITIAIAVGLCLFYRDDVSAAIKQRRVERLNAQVENIYTTDYQTMMDEQLTKERDSKTRTVDDIYTKVNPYGTNTTSMYVYFTTDTASTVSYTVSADGYPDYTATAVTSDEAATTIRKAINASESSTGNTLSPSASDEDSVVSTVSEDSLASTTHEFLVLGLIPQVKNTVTLTITATDGTKTTRTITKNGPKLLGSEEVKLNETVTPDSSTLGELGNGLYAILGNDSNEQDFMYYYDANGILRGEVPVLYYRSHRLLFDNNGLMWLSASTKNFVAMNRLGKIVKNIDLGNRFILHHDYALDSDGNIVSLATDLQRSDHAVQDQVIKVDTSTGKVSLLVDFGELFADYKSTTDHSGIDESDPTAKNRWDWIHFNTIQLMDDGSALLSARETSTMIKINDIEGTPKLDYMIGEPSVWDGTSEQDSFLNKVGDFGDTGGQHSITVQYDSTLPAGQYYVYLFDNNFGYAMTRPDFDWTVIDGISTAQSSKDENSNSQFRKYLVDEQAGTYTEVQSFDVPYSPYVSSAQELSDDLNLVDTGMQGVFGVYDDNGQLKAQYTMNLSTAYIYRVYQYGFRGFYFA</sequence>
<evidence type="ECO:0000313" key="4">
    <source>
        <dbReference type="Proteomes" id="UP000711736"/>
    </source>
</evidence>
<keyword evidence="1" id="KW-0812">Transmembrane</keyword>
<evidence type="ECO:0000313" key="3">
    <source>
        <dbReference type="EMBL" id="MBT1174928.1"/>
    </source>
</evidence>
<dbReference type="InterPro" id="IPR053143">
    <property type="entry name" value="Arylsulfate_ST"/>
</dbReference>
<gene>
    <name evidence="3" type="ORF">JS530_05330</name>
</gene>
<dbReference type="InterPro" id="IPR038477">
    <property type="entry name" value="ASST_N_sf"/>
</dbReference>
<dbReference type="PANTHER" id="PTHR35340:SF5">
    <property type="entry name" value="ASST-DOMAIN-CONTAINING PROTEIN"/>
    <property type="match status" value="1"/>
</dbReference>
<keyword evidence="1" id="KW-1133">Transmembrane helix</keyword>
<dbReference type="PANTHER" id="PTHR35340">
    <property type="entry name" value="PQQ ENZYME REPEAT PROTEIN-RELATED"/>
    <property type="match status" value="1"/>
</dbReference>
<protein>
    <submittedName>
        <fullName evidence="3">Aryl-sulfate sulfotransferase</fullName>
    </submittedName>
</protein>
<proteinExistence type="predicted"/>